<dbReference type="Proteomes" id="UP001231189">
    <property type="component" value="Unassembled WGS sequence"/>
</dbReference>
<evidence type="ECO:0000313" key="3">
    <source>
        <dbReference type="Proteomes" id="UP001231189"/>
    </source>
</evidence>
<sequence>MAAGPSRSNGGEDVEDLLKKLKLSEEEREGVVLAKEERSNLPEVKWMAVARVLTGKGFSDESLKRTMLAAWNTAREVTFRPIGKNLFVVQALCLGDWKRITEDGPWLFRDCALMMEHYDGASPNPPIPNRVQVWIQIHRIPPLFRTEAILKQLAAKVGEVVKVEARVFSFGNGEFHRARIWLDAARPLMRFVTLSPEGFESMALQVKFEKMPKYCSYCGLMGHVDLECGSGEFAEEELQYGSWMLAPMETWHPDTPRVRGGFVFDKEGNRGARGQTDRGGRSTSRGRHAGGGRGMHGDSRGRGSEPVWREKDGQQQNNGARKRTSDDAGLEPAKANELTDTATSPLKKVNEDAAGGLERPIVQRQLYLEGPKEHDGQLMEVPPPPPQYVAPKDMKRQRRSATSSANGKALANKTAGSLGEHRRDQ</sequence>
<feature type="compositionally biased region" description="Basic and acidic residues" evidence="1">
    <location>
        <begin position="295"/>
        <end position="313"/>
    </location>
</feature>
<reference evidence="2" key="1">
    <citation type="submission" date="2023-07" db="EMBL/GenBank/DDBJ databases">
        <title>A chromosome-level genome assembly of Lolium multiflorum.</title>
        <authorList>
            <person name="Chen Y."/>
            <person name="Copetti D."/>
            <person name="Kolliker R."/>
            <person name="Studer B."/>
        </authorList>
    </citation>
    <scope>NUCLEOTIDE SEQUENCE</scope>
    <source>
        <strain evidence="2">02402/16</strain>
        <tissue evidence="2">Leaf</tissue>
    </source>
</reference>
<dbReference type="AlphaFoldDB" id="A0AAD8W173"/>
<evidence type="ECO:0000256" key="1">
    <source>
        <dbReference type="SAM" id="MobiDB-lite"/>
    </source>
</evidence>
<evidence type="ECO:0008006" key="4">
    <source>
        <dbReference type="Google" id="ProtNLM"/>
    </source>
</evidence>
<evidence type="ECO:0000313" key="2">
    <source>
        <dbReference type="EMBL" id="KAK1629914.1"/>
    </source>
</evidence>
<proteinExistence type="predicted"/>
<dbReference type="EMBL" id="JAUUTY010000005">
    <property type="protein sequence ID" value="KAK1629914.1"/>
    <property type="molecule type" value="Genomic_DNA"/>
</dbReference>
<name>A0AAD8W173_LOLMU</name>
<feature type="region of interest" description="Disordered" evidence="1">
    <location>
        <begin position="369"/>
        <end position="425"/>
    </location>
</feature>
<keyword evidence="3" id="KW-1185">Reference proteome</keyword>
<gene>
    <name evidence="2" type="ORF">QYE76_004229</name>
</gene>
<comment type="caution">
    <text evidence="2">The sequence shown here is derived from an EMBL/GenBank/DDBJ whole genome shotgun (WGS) entry which is preliminary data.</text>
</comment>
<feature type="compositionally biased region" description="Basic and acidic residues" evidence="1">
    <location>
        <begin position="264"/>
        <end position="280"/>
    </location>
</feature>
<organism evidence="2 3">
    <name type="scientific">Lolium multiflorum</name>
    <name type="common">Italian ryegrass</name>
    <name type="synonym">Lolium perenne subsp. multiflorum</name>
    <dbReference type="NCBI Taxonomy" id="4521"/>
    <lineage>
        <taxon>Eukaryota</taxon>
        <taxon>Viridiplantae</taxon>
        <taxon>Streptophyta</taxon>
        <taxon>Embryophyta</taxon>
        <taxon>Tracheophyta</taxon>
        <taxon>Spermatophyta</taxon>
        <taxon>Magnoliopsida</taxon>
        <taxon>Liliopsida</taxon>
        <taxon>Poales</taxon>
        <taxon>Poaceae</taxon>
        <taxon>BOP clade</taxon>
        <taxon>Pooideae</taxon>
        <taxon>Poodae</taxon>
        <taxon>Poeae</taxon>
        <taxon>Poeae Chloroplast Group 2 (Poeae type)</taxon>
        <taxon>Loliodinae</taxon>
        <taxon>Loliinae</taxon>
        <taxon>Lolium</taxon>
    </lineage>
</organism>
<accession>A0AAD8W173</accession>
<dbReference type="InterPro" id="IPR040256">
    <property type="entry name" value="At4g02000-like"/>
</dbReference>
<dbReference type="PANTHER" id="PTHR31286">
    <property type="entry name" value="GLYCINE-RICH CELL WALL STRUCTURAL PROTEIN 1.8-LIKE"/>
    <property type="match status" value="1"/>
</dbReference>
<feature type="region of interest" description="Disordered" evidence="1">
    <location>
        <begin position="256"/>
        <end position="357"/>
    </location>
</feature>
<protein>
    <recommendedName>
        <fullName evidence="4">CCHC-type domain-containing protein</fullName>
    </recommendedName>
</protein>
<dbReference type="PANTHER" id="PTHR31286:SF167">
    <property type="entry name" value="OS09G0268800 PROTEIN"/>
    <property type="match status" value="1"/>
</dbReference>